<organism evidence="1 2">
    <name type="scientific">Candidatus Aquicultor secundus</name>
    <dbReference type="NCBI Taxonomy" id="1973895"/>
    <lineage>
        <taxon>Bacteria</taxon>
        <taxon>Bacillati</taxon>
        <taxon>Actinomycetota</taxon>
        <taxon>Candidatus Aquicultoria</taxon>
        <taxon>Candidatus Aquicultorales</taxon>
        <taxon>Candidatus Aquicultoraceae</taxon>
        <taxon>Candidatus Aquicultor</taxon>
    </lineage>
</organism>
<evidence type="ECO:0000313" key="1">
    <source>
        <dbReference type="EMBL" id="PIZ38863.1"/>
    </source>
</evidence>
<dbReference type="EMBL" id="PFNG01000135">
    <property type="protein sequence ID" value="PIZ38863.1"/>
    <property type="molecule type" value="Genomic_DNA"/>
</dbReference>
<dbReference type="AlphaFoldDB" id="A0A2M7T7X3"/>
<reference evidence="2" key="1">
    <citation type="submission" date="2017-09" db="EMBL/GenBank/DDBJ databases">
        <title>Depth-based differentiation of microbial function through sediment-hosted aquifers and enrichment of novel symbionts in the deep terrestrial subsurface.</title>
        <authorList>
            <person name="Probst A.J."/>
            <person name="Ladd B."/>
            <person name="Jarett J.K."/>
            <person name="Geller-Mcgrath D.E."/>
            <person name="Sieber C.M.K."/>
            <person name="Emerson J.B."/>
            <person name="Anantharaman K."/>
            <person name="Thomas B.C."/>
            <person name="Malmstrom R."/>
            <person name="Stieglmeier M."/>
            <person name="Klingl A."/>
            <person name="Woyke T."/>
            <person name="Ryan C.M."/>
            <person name="Banfield J.F."/>
        </authorList>
    </citation>
    <scope>NUCLEOTIDE SEQUENCE [LARGE SCALE GENOMIC DNA]</scope>
</reference>
<sequence length="548" mass="61607">MKLHVEKLTGTYADTLKAVGLADLLAEVTGKDVRVRNLGPAYEVEGADPGPIEEWPIITPGYPYILDSKDKDKPNGWIIDYEREKKKAQVAKEFRQAKDKKRERLEAALREQGLDAPEGPGLEYRMASFLASMRKGWSGDKQLYRWIVDNQDVIKNHVKSILEHSQCSEPFPEISNSQVFNPTAGKGVHRPKPDSTSPGAINKAVINGMDEWLKFRGTYAAMLAYRVGDDFKVFVIEPGDIGVNAVRQLRNGLLGLSLFGGIRLDIDAALRLLEILILHSDVLGREISLFGRRPSSVIGGLHQAYFQRLGPASALMNYAFMPLPSWFVVTDHESANAYLKIVKEHAGNKNRDGEAGCLQVLREDNSGDIPILKMYREWLLTGEIAALLDFLSRFAVKVMERRGQKEWVREFSANGLDDLLERGYGFVREIIQNEGFRNVARAVRNATIYALSLKNREVRFGLAQEWKQKIKGGDSEFIPALSDFVQQYNWESEKIKAHVIRQEDLDALIGLIEEHGAELVGMLLLAYGYARAPKIEQEVEKGEINVEA</sequence>
<gene>
    <name evidence="1" type="ORF">COY37_05700</name>
</gene>
<name>A0A2M7T7X3_9ACTN</name>
<protein>
    <recommendedName>
        <fullName evidence="3">Type I-B CRISPR-associated protein Cas8b1/Cst1</fullName>
    </recommendedName>
</protein>
<evidence type="ECO:0000313" key="2">
    <source>
        <dbReference type="Proteomes" id="UP000230956"/>
    </source>
</evidence>
<dbReference type="RefSeq" id="WP_286678669.1">
    <property type="nucleotide sequence ID" value="NZ_MNXI01000096.1"/>
</dbReference>
<proteinExistence type="predicted"/>
<comment type="caution">
    <text evidence="1">The sequence shown here is derived from an EMBL/GenBank/DDBJ whole genome shotgun (WGS) entry which is preliminary data.</text>
</comment>
<dbReference type="Proteomes" id="UP000230956">
    <property type="component" value="Unassembled WGS sequence"/>
</dbReference>
<accession>A0A2M7T7X3</accession>
<evidence type="ECO:0008006" key="3">
    <source>
        <dbReference type="Google" id="ProtNLM"/>
    </source>
</evidence>